<dbReference type="InterPro" id="IPR013024">
    <property type="entry name" value="GGCT-like"/>
</dbReference>
<keyword evidence="5" id="KW-1185">Reference proteome</keyword>
<dbReference type="CDD" id="cd06661">
    <property type="entry name" value="GGCT_like"/>
    <property type="match status" value="1"/>
</dbReference>
<proteinExistence type="inferred from homology"/>
<organism evidence="4 5">
    <name type="scientific">Tigheibacillus halophilus</name>
    <dbReference type="NCBI Taxonomy" id="361280"/>
    <lineage>
        <taxon>Bacteria</taxon>
        <taxon>Bacillati</taxon>
        <taxon>Bacillota</taxon>
        <taxon>Bacilli</taxon>
        <taxon>Bacillales</taxon>
        <taxon>Bacillaceae</taxon>
        <taxon>Tigheibacillus</taxon>
    </lineage>
</organism>
<protein>
    <recommendedName>
        <fullName evidence="2">Gamma-glutamylcyclotransferase family protein</fullName>
    </recommendedName>
</protein>
<dbReference type="PANTHER" id="PTHR12510">
    <property type="entry name" value="TROPONIN C-AKIN-1 PROTEIN"/>
    <property type="match status" value="1"/>
</dbReference>
<dbReference type="Proteomes" id="UP001281447">
    <property type="component" value="Unassembled WGS sequence"/>
</dbReference>
<dbReference type="PANTHER" id="PTHR12510:SF4">
    <property type="entry name" value="GAMMA-GLUTAMYLAMINECYCLOTRANSFERASE"/>
    <property type="match status" value="1"/>
</dbReference>
<name>A0ABU5C8G5_9BACI</name>
<evidence type="ECO:0000256" key="2">
    <source>
        <dbReference type="RuleBase" id="RU367036"/>
    </source>
</evidence>
<dbReference type="InterPro" id="IPR009288">
    <property type="entry name" value="AIG2-like_dom"/>
</dbReference>
<dbReference type="SUPFAM" id="SSF110857">
    <property type="entry name" value="Gamma-glutamyl cyclotransferase-like"/>
    <property type="match status" value="2"/>
</dbReference>
<dbReference type="EMBL" id="JAWDIP010000003">
    <property type="protein sequence ID" value="MDY0395156.1"/>
    <property type="molecule type" value="Genomic_DNA"/>
</dbReference>
<evidence type="ECO:0000313" key="4">
    <source>
        <dbReference type="EMBL" id="MDY0395156.1"/>
    </source>
</evidence>
<gene>
    <name evidence="4" type="ORF">RWE15_12920</name>
</gene>
<reference evidence="4 5" key="1">
    <citation type="submission" date="2023-10" db="EMBL/GenBank/DDBJ databases">
        <title>Virgibacillus halophilus 5B73C genome.</title>
        <authorList>
            <person name="Miliotis G."/>
            <person name="Sengupta P."/>
            <person name="Hameed A."/>
            <person name="Chuvochina M."/>
            <person name="Mcdonagh F."/>
            <person name="Simpson A.C."/>
            <person name="Singh N.K."/>
            <person name="Rekha P.D."/>
            <person name="Raman K."/>
            <person name="Hugenholtz P."/>
            <person name="Venkateswaran K."/>
        </authorList>
    </citation>
    <scope>NUCLEOTIDE SEQUENCE [LARGE SCALE GENOMIC DNA]</scope>
    <source>
        <strain evidence="4 5">5B73C</strain>
    </source>
</reference>
<accession>A0ABU5C8G5</accession>
<sequence>MTKGMYVFVYGTLRWGERNHPLLAHAERIAEQACTAGKIFTTCADYPVLQEDTESRTYGELYRIDHALLEQLDALEGYEGPASTNNLYERVKQQVYTDKGEFTAFVYVTGKQTAKIKLIEEGDWLVHTYLQNERLLYFAYGSCMDDLRFKKQQVDQHFQKVVGRGKLDGYTLRYTINRLDGGRADIVEEGGIGRRQSVRDCA</sequence>
<evidence type="ECO:0000259" key="3">
    <source>
        <dbReference type="Pfam" id="PF06094"/>
    </source>
</evidence>
<comment type="similarity">
    <text evidence="1 2">Belongs to the gamma-glutamylcyclotransferase family.</text>
</comment>
<feature type="domain" description="Gamma-glutamylcyclotransferase AIG2-like" evidence="3">
    <location>
        <begin position="7"/>
        <end position="125"/>
    </location>
</feature>
<evidence type="ECO:0000256" key="1">
    <source>
        <dbReference type="ARBA" id="ARBA00008861"/>
    </source>
</evidence>
<dbReference type="Pfam" id="PF06094">
    <property type="entry name" value="GGACT"/>
    <property type="match status" value="1"/>
</dbReference>
<evidence type="ECO:0000313" key="5">
    <source>
        <dbReference type="Proteomes" id="UP001281447"/>
    </source>
</evidence>
<dbReference type="Gene3D" id="3.10.490.10">
    <property type="entry name" value="Gamma-glutamyl cyclotransferase-like"/>
    <property type="match status" value="2"/>
</dbReference>
<dbReference type="InterPro" id="IPR036568">
    <property type="entry name" value="GGCT-like_sf"/>
</dbReference>
<dbReference type="InterPro" id="IPR039126">
    <property type="entry name" value="GGACT"/>
</dbReference>
<comment type="caution">
    <text evidence="4">The sequence shown here is derived from an EMBL/GenBank/DDBJ whole genome shotgun (WGS) entry which is preliminary data.</text>
</comment>